<accession>A0A0D8BGQ7</accession>
<reference evidence="10 11" key="2">
    <citation type="journal article" date="2016" name="Genome Announc.">
        <title>Permanent Draft Genome Sequences for Two Variants of Frankia sp. Strain CpI1, the First Frankia Strain Isolated from Root Nodules of Comptonia peregrina.</title>
        <authorList>
            <person name="Oshone R."/>
            <person name="Hurst S.G.IV."/>
            <person name="Abebe-Akele F."/>
            <person name="Simpson S."/>
            <person name="Morris K."/>
            <person name="Thomas W.K."/>
            <person name="Tisa L.S."/>
        </authorList>
    </citation>
    <scope>NUCLEOTIDE SEQUENCE [LARGE SCALE GENOMIC DNA]</scope>
    <source>
        <strain evidence="11">CpI1-S</strain>
    </source>
</reference>
<dbReference type="InterPro" id="IPR036250">
    <property type="entry name" value="AcylCo_DH-like_C"/>
</dbReference>
<dbReference type="GO" id="GO:0016627">
    <property type="term" value="F:oxidoreductase activity, acting on the CH-CH group of donors"/>
    <property type="evidence" value="ECO:0007669"/>
    <property type="project" value="InterPro"/>
</dbReference>
<sequence>MDFAFTEDDRAFGRRFAELLDEKLPADWQGFFAEDREALAFTREFCRDLGRAGLLTVSWPQEYGGQEAGLWKQTLLRELMTASGEPRGPQYMNLNYIGPLIMKFGTAEQKARFLPPMARGEVIWTQGFSEPDAGSDLAALRTRAVDHGDHFVVTGQKIWSSYADSPADWNLLLVRTNPDAGRRRGMSVLLVDMTSPGITVRPIESMGGWHEINEVFYDEVRVPRDCLLGPLDEGWGVIGSGLTLERIGIPRYARAQRVVERLCDHVRETGRAAEPDVRQKLADLRVRCEAAKLLAYRAISLVAAGANPAAEASTARIHATLLEQAVGHVGLEILGASGRLGSPAEQHAPLHGLVKQQWVHNIPATIGAGTLEIQKNIVAQTALGLPRSR</sequence>
<evidence type="ECO:0000256" key="6">
    <source>
        <dbReference type="RuleBase" id="RU362125"/>
    </source>
</evidence>
<gene>
    <name evidence="10" type="ORF">FF36_02269</name>
</gene>
<comment type="caution">
    <text evidence="10">The sequence shown here is derived from an EMBL/GenBank/DDBJ whole genome shotgun (WGS) entry which is preliminary data.</text>
</comment>
<dbReference type="OrthoDB" id="4507084at2"/>
<feature type="domain" description="Acyl-CoA dehydrogenase/oxidase N-terminal" evidence="9">
    <location>
        <begin position="6"/>
        <end position="121"/>
    </location>
</feature>
<dbReference type="InterPro" id="IPR009100">
    <property type="entry name" value="AcylCoA_DH/oxidase_NM_dom_sf"/>
</dbReference>
<dbReference type="InterPro" id="IPR006091">
    <property type="entry name" value="Acyl-CoA_Oxase/DH_mid-dom"/>
</dbReference>
<dbReference type="Gene3D" id="1.20.140.10">
    <property type="entry name" value="Butyryl-CoA Dehydrogenase, subunit A, domain 3"/>
    <property type="match status" value="1"/>
</dbReference>
<evidence type="ECO:0000259" key="8">
    <source>
        <dbReference type="Pfam" id="PF02770"/>
    </source>
</evidence>
<evidence type="ECO:0000256" key="5">
    <source>
        <dbReference type="ARBA" id="ARBA00023002"/>
    </source>
</evidence>
<evidence type="ECO:0000256" key="4">
    <source>
        <dbReference type="ARBA" id="ARBA00022827"/>
    </source>
</evidence>
<dbReference type="SUPFAM" id="SSF47203">
    <property type="entry name" value="Acyl-CoA dehydrogenase C-terminal domain-like"/>
    <property type="match status" value="1"/>
</dbReference>
<reference evidence="11" key="1">
    <citation type="submission" date="2015-02" db="EMBL/GenBank/DDBJ databases">
        <title>Draft Genome of Frankia sp. CpI1-S.</title>
        <authorList>
            <person name="Oshone R.T."/>
            <person name="Ngom M."/>
            <person name="Ghodhbane-Gtari F."/>
            <person name="Gtari M."/>
            <person name="Morris K."/>
            <person name="Thomas K."/>
            <person name="Sen A."/>
            <person name="Tisa L.S."/>
        </authorList>
    </citation>
    <scope>NUCLEOTIDE SEQUENCE [LARGE SCALE GENOMIC DNA]</scope>
    <source>
        <strain evidence="11">CpI1-S</strain>
    </source>
</reference>
<evidence type="ECO:0000259" key="7">
    <source>
        <dbReference type="Pfam" id="PF00441"/>
    </source>
</evidence>
<feature type="domain" description="Acyl-CoA dehydrogenase/oxidase C-terminal" evidence="7">
    <location>
        <begin position="232"/>
        <end position="382"/>
    </location>
</feature>
<feature type="domain" description="Acyl-CoA oxidase/dehydrogenase middle" evidence="8">
    <location>
        <begin position="127"/>
        <end position="207"/>
    </location>
</feature>
<evidence type="ECO:0000256" key="3">
    <source>
        <dbReference type="ARBA" id="ARBA00022630"/>
    </source>
</evidence>
<dbReference type="RefSeq" id="WP_044884934.1">
    <property type="nucleotide sequence ID" value="NZ_JYFN01000014.1"/>
</dbReference>
<organism evidence="10 11">
    <name type="scientific">Frankia torreyi</name>
    <dbReference type="NCBI Taxonomy" id="1856"/>
    <lineage>
        <taxon>Bacteria</taxon>
        <taxon>Bacillati</taxon>
        <taxon>Actinomycetota</taxon>
        <taxon>Actinomycetes</taxon>
        <taxon>Frankiales</taxon>
        <taxon>Frankiaceae</taxon>
        <taxon>Frankia</taxon>
    </lineage>
</organism>
<evidence type="ECO:0000313" key="11">
    <source>
        <dbReference type="Proteomes" id="UP000032545"/>
    </source>
</evidence>
<dbReference type="PATRIC" id="fig|1502723.3.peg.1287"/>
<dbReference type="AlphaFoldDB" id="A0A0D8BGQ7"/>
<dbReference type="InterPro" id="IPR052161">
    <property type="entry name" value="Mycobact_Acyl-CoA_DH"/>
</dbReference>
<name>A0A0D8BGQ7_9ACTN</name>
<dbReference type="InterPro" id="IPR009075">
    <property type="entry name" value="AcylCo_DH/oxidase_C"/>
</dbReference>
<evidence type="ECO:0000313" key="10">
    <source>
        <dbReference type="EMBL" id="KJE23311.1"/>
    </source>
</evidence>
<evidence type="ECO:0000256" key="2">
    <source>
        <dbReference type="ARBA" id="ARBA00009347"/>
    </source>
</evidence>
<dbReference type="SUPFAM" id="SSF56645">
    <property type="entry name" value="Acyl-CoA dehydrogenase NM domain-like"/>
    <property type="match status" value="1"/>
</dbReference>
<dbReference type="EMBL" id="JYFN01000014">
    <property type="protein sequence ID" value="KJE23311.1"/>
    <property type="molecule type" value="Genomic_DNA"/>
</dbReference>
<dbReference type="Pfam" id="PF00441">
    <property type="entry name" value="Acyl-CoA_dh_1"/>
    <property type="match status" value="1"/>
</dbReference>
<protein>
    <submittedName>
        <fullName evidence="10">Acyl-CoA dehydrogenase</fullName>
    </submittedName>
</protein>
<evidence type="ECO:0000256" key="1">
    <source>
        <dbReference type="ARBA" id="ARBA00001974"/>
    </source>
</evidence>
<evidence type="ECO:0000259" key="9">
    <source>
        <dbReference type="Pfam" id="PF02771"/>
    </source>
</evidence>
<dbReference type="GO" id="GO:0050660">
    <property type="term" value="F:flavin adenine dinucleotide binding"/>
    <property type="evidence" value="ECO:0007669"/>
    <property type="project" value="InterPro"/>
</dbReference>
<dbReference type="Pfam" id="PF02771">
    <property type="entry name" value="Acyl-CoA_dh_N"/>
    <property type="match status" value="1"/>
</dbReference>
<comment type="similarity">
    <text evidence="2 6">Belongs to the acyl-CoA dehydrogenase family.</text>
</comment>
<dbReference type="InterPro" id="IPR013786">
    <property type="entry name" value="AcylCoA_DH/ox_N"/>
</dbReference>
<dbReference type="PANTHER" id="PTHR43292:SF3">
    <property type="entry name" value="ACYL-COA DEHYDROGENASE FADE29"/>
    <property type="match status" value="1"/>
</dbReference>
<dbReference type="Gene3D" id="1.10.540.10">
    <property type="entry name" value="Acyl-CoA dehydrogenase/oxidase, N-terminal domain"/>
    <property type="match status" value="1"/>
</dbReference>
<keyword evidence="5 6" id="KW-0560">Oxidoreductase</keyword>
<comment type="cofactor">
    <cofactor evidence="1 6">
        <name>FAD</name>
        <dbReference type="ChEBI" id="CHEBI:57692"/>
    </cofactor>
</comment>
<dbReference type="GO" id="GO:0005886">
    <property type="term" value="C:plasma membrane"/>
    <property type="evidence" value="ECO:0007669"/>
    <property type="project" value="TreeGrafter"/>
</dbReference>
<keyword evidence="3 6" id="KW-0285">Flavoprotein</keyword>
<proteinExistence type="inferred from homology"/>
<dbReference type="Gene3D" id="2.40.110.10">
    <property type="entry name" value="Butyryl-CoA Dehydrogenase, subunit A, domain 2"/>
    <property type="match status" value="1"/>
</dbReference>
<dbReference type="InterPro" id="IPR037069">
    <property type="entry name" value="AcylCoA_DH/ox_N_sf"/>
</dbReference>
<dbReference type="InterPro" id="IPR046373">
    <property type="entry name" value="Acyl-CoA_Oxase/DH_mid-dom_sf"/>
</dbReference>
<keyword evidence="4 6" id="KW-0274">FAD</keyword>
<keyword evidence="11" id="KW-1185">Reference proteome</keyword>
<dbReference type="Proteomes" id="UP000032545">
    <property type="component" value="Unassembled WGS sequence"/>
</dbReference>
<dbReference type="Pfam" id="PF02770">
    <property type="entry name" value="Acyl-CoA_dh_M"/>
    <property type="match status" value="1"/>
</dbReference>
<dbReference type="PANTHER" id="PTHR43292">
    <property type="entry name" value="ACYL-COA DEHYDROGENASE"/>
    <property type="match status" value="1"/>
</dbReference>